<feature type="domain" description="RNase H type-1" evidence="1">
    <location>
        <begin position="1"/>
        <end position="134"/>
    </location>
</feature>
<dbReference type="PANTHER" id="PTHR48475:SF1">
    <property type="entry name" value="RNASE H TYPE-1 DOMAIN-CONTAINING PROTEIN"/>
    <property type="match status" value="1"/>
</dbReference>
<protein>
    <submittedName>
        <fullName evidence="2">Ribonuclease HI family protein</fullName>
    </submittedName>
</protein>
<dbReference type="GO" id="GO:0003676">
    <property type="term" value="F:nucleic acid binding"/>
    <property type="evidence" value="ECO:0007669"/>
    <property type="project" value="InterPro"/>
</dbReference>
<dbReference type="InterPro" id="IPR002156">
    <property type="entry name" value="RNaseH_domain"/>
</dbReference>
<evidence type="ECO:0000259" key="1">
    <source>
        <dbReference type="PROSITE" id="PS50879"/>
    </source>
</evidence>
<accession>A0A7V3RHS0</accession>
<name>A0A7V3RHS0_UNCW3</name>
<dbReference type="PROSITE" id="PS50879">
    <property type="entry name" value="RNASE_H_1"/>
    <property type="match status" value="1"/>
</dbReference>
<reference evidence="2" key="1">
    <citation type="journal article" date="2020" name="mSystems">
        <title>Genome- and Community-Level Interaction Insights into Carbon Utilization and Element Cycling Functions of Hydrothermarchaeota in Hydrothermal Sediment.</title>
        <authorList>
            <person name="Zhou Z."/>
            <person name="Liu Y."/>
            <person name="Xu W."/>
            <person name="Pan J."/>
            <person name="Luo Z.H."/>
            <person name="Li M."/>
        </authorList>
    </citation>
    <scope>NUCLEOTIDE SEQUENCE [LARGE SCALE GENOMIC DNA]</scope>
    <source>
        <strain evidence="2">SpSt-961</strain>
    </source>
</reference>
<dbReference type="PANTHER" id="PTHR48475">
    <property type="entry name" value="RIBONUCLEASE H"/>
    <property type="match status" value="1"/>
</dbReference>
<gene>
    <name evidence="2" type="ORF">ENX68_05500</name>
</gene>
<dbReference type="AlphaFoldDB" id="A0A7V3RHS0"/>
<dbReference type="GO" id="GO:0004523">
    <property type="term" value="F:RNA-DNA hybrid ribonuclease activity"/>
    <property type="evidence" value="ECO:0007669"/>
    <property type="project" value="InterPro"/>
</dbReference>
<dbReference type="SUPFAM" id="SSF53098">
    <property type="entry name" value="Ribonuclease H-like"/>
    <property type="match status" value="1"/>
</dbReference>
<sequence>MDYELVVYVDGSSRGNPGPAGIGVVVFNKQNQKEAIAQISKYIGITTNNVAEYEALISALNWLLQNRFKRAEIYLDSELVYKQLNGEYRVRDKNLQILAERARGLLNKCNKVDLKLIARGENKFANKLAQYATKSIKYKGNNESKKRD</sequence>
<proteinExistence type="predicted"/>
<dbReference type="Gene3D" id="3.30.420.10">
    <property type="entry name" value="Ribonuclease H-like superfamily/Ribonuclease H"/>
    <property type="match status" value="1"/>
</dbReference>
<comment type="caution">
    <text evidence="2">The sequence shown here is derived from an EMBL/GenBank/DDBJ whole genome shotgun (WGS) entry which is preliminary data.</text>
</comment>
<dbReference type="Pfam" id="PF13456">
    <property type="entry name" value="RVT_3"/>
    <property type="match status" value="1"/>
</dbReference>
<dbReference type="EMBL" id="DTOZ01000144">
    <property type="protein sequence ID" value="HGE78437.1"/>
    <property type="molecule type" value="Genomic_DNA"/>
</dbReference>
<dbReference type="InterPro" id="IPR036397">
    <property type="entry name" value="RNaseH_sf"/>
</dbReference>
<evidence type="ECO:0000313" key="2">
    <source>
        <dbReference type="EMBL" id="HGE78437.1"/>
    </source>
</evidence>
<dbReference type="InterPro" id="IPR012337">
    <property type="entry name" value="RNaseH-like_sf"/>
</dbReference>
<dbReference type="CDD" id="cd09279">
    <property type="entry name" value="RNase_HI_like"/>
    <property type="match status" value="1"/>
</dbReference>
<organism evidence="2">
    <name type="scientific">candidate division WOR-3 bacterium</name>
    <dbReference type="NCBI Taxonomy" id="2052148"/>
    <lineage>
        <taxon>Bacteria</taxon>
        <taxon>Bacteria division WOR-3</taxon>
    </lineage>
</organism>